<evidence type="ECO:0000259" key="17">
    <source>
        <dbReference type="SMART" id="SM01263"/>
    </source>
</evidence>
<dbReference type="SMART" id="SM01263">
    <property type="entry name" value="Leuk-A4-hydro_C"/>
    <property type="match status" value="1"/>
</dbReference>
<sequence>MAGDSPQQRNSKDKDEKENGMKRMGLNMSNEDNDFRFMALNDLITELQSPNFHLEESTEKKVVDKVLLLMKDKNGEVQNQAVKCLGSLVKKVQEAQLQQIVDNLCAYVSQDKEDLREIASIGLKTVMVQVPLNSVVAVNVCKRLVPRLLTQLESSSSSYDAQMDALDILSEVLLRFGNIIATTNLQKQIANTLFTLLGHSRPALRKRATLAIGHLVAHVPDDIFEDLLAKILNGLETSKNSPDRLRTYIQVTGTISRSNAPRFGKFLPNVAPSVIKYTDLDDDELRENALQTLEAFVLRCPTEITPYIDTIIDLGLKFLRYDPNYDDGDDNEEDEDEDMNSDNEGDDDDDDGDYSDDDDMSWKVRRTSAKLLSAIIGTRQDLLGQLYSSIAPSLINRFKEREETVRIEILQTFITLLRQTNTYGGAEYEIDVGLESLTKKRKGSRPGTPIETDQSPKALLRGQVPRLTKNLAKQMVSKSVQTRVSGYILLKELVTVLKGGLENTYMLFVPSIQQSLSTASHTDHHHLGTNSNLKIEALGFLRSMFRTHNPEVFQKNIGQLCPPVISAIQDKFYKISSEALVCCMELIKVVRHMEFDEEAQKYSYDGLDPSAKPYVLEIYKVILQRVSTADADQEVKERSILCLGVLLSRVGDELKQELDSCLPLLLEKLQNELTRLMAVKTLSQIVESPVCADADIKASILQAVPEVASLLRKSNRPLKVASLHFLDVAIRRFGKVLPVQTYDELLNELKPLVTDEDLHLLPLGLTSVVSILHANPYSFNVVKQEILPSVLRLVRSPLIQGQALDSMLALFAALVRTNDKEFSTLISGLVEPVTVPVPEGQLALPKQAFSTIAQCIAVLCVNSDKNLDMTVAEFLRKLEDPRTSDSLKYLSLITLGEIGRRVSLGSHATLHISILEMFNVHSEEVRSAAAYAIGNVSAGNVGVYVPIIMQEIQKDPKKRYLLLHALKEVITRYSHKQASQELEAHSSEIWTLLFDNCESQEEGTRNVVAECLGKLTLTNPYKFLPELQARLRSDSAQIRGTVVSAFKYTFTDNARSYDELLRPLIVEFLSLMKDKDLNVRRLSLSTLDSAAHNKPYLIRDVLGQLLPLLYQETNVVEELIHIVEMGPFKHRVDDGLEIRKSAFECMYTLLEKCRDKVEIFAFIDRVLVGLVDQPDIKMLCHLTLVRLSIVSPTAVAQRLDDMVEPLQTTLNFKLKPTAVKQELEKNQELVRSALRAIAFLSKLADPTLTPKFEQFVQEMPYDPTSQSNLDEIKTNHIHLALAVDFAAKILTGSVQLELEAIADNVSRVVLDTSYIDIHSASASGKPLNYQLETRHEKYGSALTINLNESLRKGEKATVTVEYATTKDCTACQWLEPSQTVGKKHPYLFTQCQAIHARSLLPCQDSPSIKLTYSADITTPLHAVMSAVPAGNEKHADNNTTTFKFEQKQRIPSYLIALAVGNLEGREIGPRSTVWTEPEVMEAAAWEFVDTENFIRTGEELLTPYDWGRYDLLVLPASFPYGGMENPCLTFVTPSLLAGDRSLVDVVAHEIAHSWMGNLVTTENWEHFWLNEGFTVFVERKIVGRMKGKEHSEFSAILGHKALKESVELYGKDHPFTALRPCLRGEDPDDAFSRVPYEKGFNLLYYLEKHLGGPEVFEPYLRAHVQQFAGRSINTDDWKAFLYSFMEKNFGQEKVDLLNKVDWSAWLAGTGMPPVENKFDDTLAKACTCLCKKWNDSRHASHQDLVSEFSSKDIEEFSSTQTVVFLEKVSELEPLPHGHLDLMDELYKLTTVRNSEIRLRWHLLCLKADYEKIYLEVVAFASSMGRMKMARPLLRSLYKAKNGAELARETFLNHKSFYHPIAATMIAKDLGLAK</sequence>
<keyword evidence="10 14" id="KW-0862">Zinc</keyword>
<comment type="catalytic activity">
    <reaction evidence="15">
        <text>an epoxide + H2O = an ethanediol</text>
        <dbReference type="Rhea" id="RHEA:19037"/>
        <dbReference type="ChEBI" id="CHEBI:15377"/>
        <dbReference type="ChEBI" id="CHEBI:32955"/>
        <dbReference type="ChEBI" id="CHEBI:140594"/>
        <dbReference type="EC" id="3.3.2.10"/>
    </reaction>
</comment>
<feature type="compositionally biased region" description="Acidic residues" evidence="16">
    <location>
        <begin position="325"/>
        <end position="359"/>
    </location>
</feature>
<protein>
    <recommendedName>
        <fullName evidence="15">Leukotriene A(4) hydrolase</fullName>
        <shortName evidence="15">LTA-4 hydrolase</shortName>
        <ecNumber evidence="15">3.3.2.10</ecNumber>
        <ecNumber evidence="15">3.4.11.-</ecNumber>
    </recommendedName>
</protein>
<dbReference type="InterPro" id="IPR012777">
    <property type="entry name" value="LTA4H"/>
</dbReference>
<reference evidence="18" key="1">
    <citation type="journal article" date="2020" name="Fungal Divers.">
        <title>Resolving the Mortierellaceae phylogeny through synthesis of multi-gene phylogenetics and phylogenomics.</title>
        <authorList>
            <person name="Vandepol N."/>
            <person name="Liber J."/>
            <person name="Desiro A."/>
            <person name="Na H."/>
            <person name="Kennedy M."/>
            <person name="Barry K."/>
            <person name="Grigoriev I.V."/>
            <person name="Miller A.N."/>
            <person name="O'Donnell K."/>
            <person name="Stajich J.E."/>
            <person name="Bonito G."/>
        </authorList>
    </citation>
    <scope>NUCLEOTIDE SEQUENCE</scope>
    <source>
        <strain evidence="18">NRRL 2769</strain>
    </source>
</reference>
<keyword evidence="5 15" id="KW-0645">Protease</keyword>
<keyword evidence="11 15" id="KW-0482">Metalloprotease</keyword>
<keyword evidence="4 15" id="KW-0963">Cytoplasm</keyword>
<dbReference type="InterPro" id="IPR045357">
    <property type="entry name" value="Aminopeptidase_N-like_N"/>
</dbReference>
<dbReference type="EC" id="3.4.11.-" evidence="15"/>
<evidence type="ECO:0000256" key="6">
    <source>
        <dbReference type="ARBA" id="ARBA00022723"/>
    </source>
</evidence>
<evidence type="ECO:0000256" key="8">
    <source>
        <dbReference type="ARBA" id="ARBA00022786"/>
    </source>
</evidence>
<feature type="binding site" evidence="13">
    <location>
        <begin position="1825"/>
        <end position="1827"/>
    </location>
    <ligand>
        <name>a peptide</name>
        <dbReference type="ChEBI" id="CHEBI:60466"/>
    </ligand>
</feature>
<gene>
    <name evidence="18" type="primary">CAND1</name>
    <name evidence="18" type="ORF">BGZ80_008834</name>
</gene>
<evidence type="ECO:0000256" key="16">
    <source>
        <dbReference type="SAM" id="MobiDB-lite"/>
    </source>
</evidence>
<dbReference type="SUPFAM" id="SSF55486">
    <property type="entry name" value="Metalloproteases ('zincins'), catalytic domain"/>
    <property type="match status" value="1"/>
</dbReference>
<evidence type="ECO:0000256" key="15">
    <source>
        <dbReference type="RuleBase" id="RU361141"/>
    </source>
</evidence>
<dbReference type="Gene3D" id="1.25.10.10">
    <property type="entry name" value="Leucine-rich Repeat Variant"/>
    <property type="match status" value="1"/>
</dbReference>
<feature type="binding site" evidence="13">
    <location>
        <begin position="1390"/>
        <end position="1392"/>
    </location>
    <ligand>
        <name>a peptide</name>
        <dbReference type="ChEBI" id="CHEBI:60466"/>
    </ligand>
</feature>
<dbReference type="GO" id="GO:0008270">
    <property type="term" value="F:zinc ion binding"/>
    <property type="evidence" value="ECO:0007669"/>
    <property type="project" value="InterPro"/>
</dbReference>
<dbReference type="Gene3D" id="3.30.2010.30">
    <property type="match status" value="1"/>
</dbReference>
<dbReference type="CDD" id="cd09599">
    <property type="entry name" value="M1_LTA4H"/>
    <property type="match status" value="1"/>
</dbReference>
<evidence type="ECO:0000256" key="13">
    <source>
        <dbReference type="PIRSR" id="PIRSR612777-2"/>
    </source>
</evidence>
<dbReference type="InterPro" id="IPR014782">
    <property type="entry name" value="Peptidase_M1_dom"/>
</dbReference>
<evidence type="ECO:0000256" key="14">
    <source>
        <dbReference type="PIRSR" id="PIRSR612777-3"/>
    </source>
</evidence>
<dbReference type="PANTHER" id="PTHR12696">
    <property type="entry name" value="TIP120"/>
    <property type="match status" value="1"/>
</dbReference>
<dbReference type="Pfam" id="PF25782">
    <property type="entry name" value="TPR_CAND1"/>
    <property type="match status" value="1"/>
</dbReference>
<comment type="caution">
    <text evidence="18">The sequence shown here is derived from an EMBL/GenBank/DDBJ whole genome shotgun (WGS) entry which is preliminary data.</text>
</comment>
<dbReference type="EC" id="3.3.2.10" evidence="15"/>
<comment type="similarity">
    <text evidence="2">Belongs to the CAND family.</text>
</comment>
<comment type="cofactor">
    <cofactor evidence="14 15">
        <name>Zn(2+)</name>
        <dbReference type="ChEBI" id="CHEBI:29105"/>
    </cofactor>
    <text evidence="14 15">Binds 1 zinc ion per subunit.</text>
</comment>
<dbReference type="InterPro" id="IPR039852">
    <property type="entry name" value="CAND1/CAND2"/>
</dbReference>
<dbReference type="Pfam" id="PF08623">
    <property type="entry name" value="TIP120"/>
    <property type="match status" value="1"/>
</dbReference>
<dbReference type="GO" id="GO:0006508">
    <property type="term" value="P:proteolysis"/>
    <property type="evidence" value="ECO:0007669"/>
    <property type="project" value="UniProtKB-KW"/>
</dbReference>
<dbReference type="SUPFAM" id="SSF48371">
    <property type="entry name" value="ARM repeat"/>
    <property type="match status" value="2"/>
</dbReference>
<dbReference type="Gene3D" id="2.60.40.1730">
    <property type="entry name" value="tricorn interacting facor f3 domain"/>
    <property type="match status" value="1"/>
</dbReference>
<keyword evidence="7" id="KW-0677">Repeat</keyword>
<dbReference type="NCBIfam" id="TIGR02411">
    <property type="entry name" value="leuko_A4_hydro"/>
    <property type="match status" value="1"/>
</dbReference>
<keyword evidence="6 14" id="KW-0479">Metal-binding</keyword>
<comment type="subcellular location">
    <subcellularLocation>
        <location evidence="1 15">Cytoplasm</location>
    </subcellularLocation>
</comment>
<dbReference type="InterPro" id="IPR011989">
    <property type="entry name" value="ARM-like"/>
</dbReference>
<dbReference type="FunFam" id="1.25.40.320:FF:000001">
    <property type="entry name" value="Leukotriene A(4) hydrolase"/>
    <property type="match status" value="1"/>
</dbReference>
<feature type="compositionally biased region" description="Basic and acidic residues" evidence="16">
    <location>
        <begin position="10"/>
        <end position="21"/>
    </location>
</feature>
<feature type="binding site" evidence="13">
    <location>
        <begin position="1519"/>
        <end position="1524"/>
    </location>
    <ligand>
        <name>a peptide</name>
        <dbReference type="ChEBI" id="CHEBI:60466"/>
    </ligand>
</feature>
<proteinExistence type="inferred from homology"/>
<evidence type="ECO:0000256" key="5">
    <source>
        <dbReference type="ARBA" id="ARBA00022670"/>
    </source>
</evidence>
<dbReference type="FunFam" id="3.30.2010.30:FF:000001">
    <property type="entry name" value="Leukotriene A(4) hydrolase"/>
    <property type="match status" value="1"/>
</dbReference>
<dbReference type="InterPro" id="IPR015211">
    <property type="entry name" value="Peptidase_M1_C"/>
</dbReference>
<feature type="active site" description="Proton donor" evidence="12">
    <location>
        <position position="1636"/>
    </location>
</feature>
<feature type="domain" description="Peptidase M1 leukotriene A4 hydrolase/aminopeptidase C-terminal" evidence="17">
    <location>
        <begin position="1721"/>
        <end position="1869"/>
    </location>
</feature>
<dbReference type="PRINTS" id="PR00756">
    <property type="entry name" value="ALADIPTASE"/>
</dbReference>
<dbReference type="GO" id="GO:0004301">
    <property type="term" value="F:epoxide hydrolase activity"/>
    <property type="evidence" value="ECO:0007669"/>
    <property type="project" value="UniProtKB-EC"/>
</dbReference>
<evidence type="ECO:0000256" key="10">
    <source>
        <dbReference type="ARBA" id="ARBA00022833"/>
    </source>
</evidence>
<evidence type="ECO:0000256" key="1">
    <source>
        <dbReference type="ARBA" id="ARBA00004496"/>
    </source>
</evidence>
<organism evidence="18 19">
    <name type="scientific">Entomortierella chlamydospora</name>
    <dbReference type="NCBI Taxonomy" id="101097"/>
    <lineage>
        <taxon>Eukaryota</taxon>
        <taxon>Fungi</taxon>
        <taxon>Fungi incertae sedis</taxon>
        <taxon>Mucoromycota</taxon>
        <taxon>Mortierellomycotina</taxon>
        <taxon>Mortierellomycetes</taxon>
        <taxon>Mortierellales</taxon>
        <taxon>Mortierellaceae</taxon>
        <taxon>Entomortierella</taxon>
    </lineage>
</organism>
<keyword evidence="19" id="KW-1185">Reference proteome</keyword>
<feature type="region of interest" description="Disordered" evidence="16">
    <location>
        <begin position="1"/>
        <end position="28"/>
    </location>
</feature>
<dbReference type="InterPro" id="IPR027268">
    <property type="entry name" value="Peptidase_M4/M1_CTD_sf"/>
</dbReference>
<dbReference type="GO" id="GO:0005737">
    <property type="term" value="C:cytoplasm"/>
    <property type="evidence" value="ECO:0007669"/>
    <property type="project" value="UniProtKB-SubCell"/>
</dbReference>
<evidence type="ECO:0000256" key="3">
    <source>
        <dbReference type="ARBA" id="ARBA00010136"/>
    </source>
</evidence>
<dbReference type="Pfam" id="PF09127">
    <property type="entry name" value="Leuk-A4-hydro_C"/>
    <property type="match status" value="1"/>
</dbReference>
<dbReference type="InterPro" id="IPR038502">
    <property type="entry name" value="M1_LTA-4_hydro/amino_C_sf"/>
</dbReference>
<dbReference type="Proteomes" id="UP000703661">
    <property type="component" value="Unassembled WGS sequence"/>
</dbReference>
<dbReference type="SUPFAM" id="SSF63737">
    <property type="entry name" value="Leukotriene A4 hydrolase N-terminal domain"/>
    <property type="match status" value="1"/>
</dbReference>
<keyword evidence="9 15" id="KW-0378">Hydrolase</keyword>
<feature type="binding site" evidence="14">
    <location>
        <position position="1548"/>
    </location>
    <ligand>
        <name>Zn(2+)</name>
        <dbReference type="ChEBI" id="CHEBI:29105"/>
        <note>catalytic</note>
    </ligand>
</feature>
<feature type="active site" description="Proton acceptor" evidence="12">
    <location>
        <position position="1549"/>
    </location>
</feature>
<evidence type="ECO:0000256" key="2">
    <source>
        <dbReference type="ARBA" id="ARBA00007657"/>
    </source>
</evidence>
<dbReference type="InterPro" id="IPR001930">
    <property type="entry name" value="Peptidase_M1"/>
</dbReference>
<dbReference type="Pfam" id="PF17900">
    <property type="entry name" value="Peptidase_M1_N"/>
    <property type="match status" value="1"/>
</dbReference>
<dbReference type="InterPro" id="IPR049980">
    <property type="entry name" value="LTA4H_cat"/>
</dbReference>
<comment type="similarity">
    <text evidence="3 15">Belongs to the peptidase M1 family.</text>
</comment>
<dbReference type="InterPro" id="IPR013932">
    <property type="entry name" value="TATA-bd_TIP120"/>
</dbReference>
<dbReference type="Gene3D" id="1.10.390.10">
    <property type="entry name" value="Neutral Protease Domain 2"/>
    <property type="match status" value="1"/>
</dbReference>
<dbReference type="EMBL" id="JAAAID010000493">
    <property type="protein sequence ID" value="KAG0016881.1"/>
    <property type="molecule type" value="Genomic_DNA"/>
</dbReference>
<evidence type="ECO:0000256" key="9">
    <source>
        <dbReference type="ARBA" id="ARBA00022801"/>
    </source>
</evidence>
<evidence type="ECO:0000313" key="19">
    <source>
        <dbReference type="Proteomes" id="UP000703661"/>
    </source>
</evidence>
<evidence type="ECO:0000256" key="11">
    <source>
        <dbReference type="ARBA" id="ARBA00023049"/>
    </source>
</evidence>
<dbReference type="Gene3D" id="1.25.40.320">
    <property type="entry name" value="Peptidase M1, leukotriene A4 hydrolase/aminopeptidase C-terminal domain"/>
    <property type="match status" value="1"/>
</dbReference>
<dbReference type="FunFam" id="2.60.40.1730:FF:000004">
    <property type="entry name" value="Leukotriene A(4) hydrolase"/>
    <property type="match status" value="1"/>
</dbReference>
<dbReference type="GO" id="GO:0070006">
    <property type="term" value="F:metalloaminopeptidase activity"/>
    <property type="evidence" value="ECO:0007669"/>
    <property type="project" value="UniProtKB-ARBA"/>
</dbReference>
<dbReference type="InterPro" id="IPR042097">
    <property type="entry name" value="Aminopeptidase_N-like_N_sf"/>
</dbReference>
<evidence type="ECO:0000256" key="7">
    <source>
        <dbReference type="ARBA" id="ARBA00022737"/>
    </source>
</evidence>
<dbReference type="Pfam" id="PF01433">
    <property type="entry name" value="Peptidase_M1"/>
    <property type="match status" value="1"/>
</dbReference>
<evidence type="ECO:0000256" key="4">
    <source>
        <dbReference type="ARBA" id="ARBA00022490"/>
    </source>
</evidence>
<accession>A0A9P6T0V1</accession>
<evidence type="ECO:0000313" key="18">
    <source>
        <dbReference type="EMBL" id="KAG0016881.1"/>
    </source>
</evidence>
<dbReference type="GO" id="GO:0010265">
    <property type="term" value="P:SCF complex assembly"/>
    <property type="evidence" value="ECO:0007669"/>
    <property type="project" value="InterPro"/>
</dbReference>
<feature type="binding site" evidence="14">
    <location>
        <position position="1571"/>
    </location>
    <ligand>
        <name>Zn(2+)</name>
        <dbReference type="ChEBI" id="CHEBI:29105"/>
        <note>catalytic</note>
    </ligand>
</feature>
<feature type="binding site" evidence="14">
    <location>
        <position position="1552"/>
    </location>
    <ligand>
        <name>Zn(2+)</name>
        <dbReference type="ChEBI" id="CHEBI:29105"/>
        <note>catalytic</note>
    </ligand>
</feature>
<name>A0A9P6T0V1_9FUNG</name>
<feature type="region of interest" description="Disordered" evidence="16">
    <location>
        <begin position="325"/>
        <end position="360"/>
    </location>
</feature>
<keyword evidence="8" id="KW-0833">Ubl conjugation pathway</keyword>
<dbReference type="InterPro" id="IPR016024">
    <property type="entry name" value="ARM-type_fold"/>
</dbReference>
<dbReference type="FunFam" id="1.10.390.10:FF:000003">
    <property type="entry name" value="Leukotriene A(4) hydrolase"/>
    <property type="match status" value="1"/>
</dbReference>
<evidence type="ECO:0000256" key="12">
    <source>
        <dbReference type="PIRSR" id="PIRSR612777-1"/>
    </source>
</evidence>